<keyword evidence="2" id="KW-1185">Reference proteome</keyword>
<proteinExistence type="predicted"/>
<evidence type="ECO:0000313" key="2">
    <source>
        <dbReference type="Proteomes" id="UP000285190"/>
    </source>
</evidence>
<evidence type="ECO:0000313" key="1">
    <source>
        <dbReference type="EMBL" id="RJG07368.1"/>
    </source>
</evidence>
<protein>
    <submittedName>
        <fullName evidence="1">Uncharacterized protein</fullName>
    </submittedName>
</protein>
<reference evidence="1 2" key="1">
    <citation type="submission" date="2018-09" db="EMBL/GenBank/DDBJ databases">
        <authorList>
            <person name="Zhu H."/>
        </authorList>
    </citation>
    <scope>NUCLEOTIDE SEQUENCE [LARGE SCALE GENOMIC DNA]</scope>
    <source>
        <strain evidence="1 2">K2R10-39</strain>
    </source>
</reference>
<dbReference type="RefSeq" id="WP_119740756.1">
    <property type="nucleotide sequence ID" value="NZ_QYUN01000002.1"/>
</dbReference>
<dbReference type="EMBL" id="QYUN01000002">
    <property type="protein sequence ID" value="RJG07368.1"/>
    <property type="molecule type" value="Genomic_DNA"/>
</dbReference>
<accession>A0A418X4G1</accession>
<name>A0A418X4G1_9BURK</name>
<organism evidence="1 2">
    <name type="scientific">Noviherbaspirillum cavernae</name>
    <dbReference type="NCBI Taxonomy" id="2320862"/>
    <lineage>
        <taxon>Bacteria</taxon>
        <taxon>Pseudomonadati</taxon>
        <taxon>Pseudomonadota</taxon>
        <taxon>Betaproteobacteria</taxon>
        <taxon>Burkholderiales</taxon>
        <taxon>Oxalobacteraceae</taxon>
        <taxon>Noviherbaspirillum</taxon>
    </lineage>
</organism>
<dbReference type="Proteomes" id="UP000285190">
    <property type="component" value="Unassembled WGS sequence"/>
</dbReference>
<dbReference type="AlphaFoldDB" id="A0A418X4G1"/>
<comment type="caution">
    <text evidence="1">The sequence shown here is derived from an EMBL/GenBank/DDBJ whole genome shotgun (WGS) entry which is preliminary data.</text>
</comment>
<sequence>MDQVVSAEKIVEAVFVKHMPVRSQLLSGEADVGALSGASRGLERNETEMNRNAIGTMGAQYTAVLYATAAAPKG</sequence>
<gene>
    <name evidence="1" type="ORF">D3870_16425</name>
</gene>